<dbReference type="OrthoDB" id="5288404at2"/>
<dbReference type="PANTHER" id="PTHR24221">
    <property type="entry name" value="ATP-BINDING CASSETTE SUB-FAMILY B"/>
    <property type="match status" value="1"/>
</dbReference>
<feature type="transmembrane region" description="Helical" evidence="7">
    <location>
        <begin position="181"/>
        <end position="201"/>
    </location>
</feature>
<feature type="transmembrane region" description="Helical" evidence="7">
    <location>
        <begin position="25"/>
        <end position="50"/>
    </location>
</feature>
<keyword evidence="3" id="KW-0547">Nucleotide-binding</keyword>
<keyword evidence="6 7" id="KW-0472">Membrane</keyword>
<dbReference type="InterPro" id="IPR027417">
    <property type="entry name" value="P-loop_NTPase"/>
</dbReference>
<dbReference type="Gene3D" id="1.20.1560.10">
    <property type="entry name" value="ABC transporter type 1, transmembrane domain"/>
    <property type="match status" value="1"/>
</dbReference>
<organism evidence="10 11">
    <name type="scientific">Candidatus Nucleicultrix amoebiphila FS5</name>
    <dbReference type="NCBI Taxonomy" id="1414854"/>
    <lineage>
        <taxon>Bacteria</taxon>
        <taxon>Pseudomonadati</taxon>
        <taxon>Pseudomonadota</taxon>
        <taxon>Alphaproteobacteria</taxon>
        <taxon>Holosporales</taxon>
        <taxon>Candidatus Nucleicultricaceae</taxon>
        <taxon>Candidatus Nucleicultrix</taxon>
    </lineage>
</organism>
<evidence type="ECO:0000256" key="2">
    <source>
        <dbReference type="ARBA" id="ARBA00022692"/>
    </source>
</evidence>
<dbReference type="SMART" id="SM00382">
    <property type="entry name" value="AAA"/>
    <property type="match status" value="1"/>
</dbReference>
<keyword evidence="5 7" id="KW-1133">Transmembrane helix</keyword>
<dbReference type="InterPro" id="IPR039421">
    <property type="entry name" value="Type_1_exporter"/>
</dbReference>
<sequence length="584" mass="66126">MTTPSIFSAIKKLSSLLTRDEKWKCIGIIGFAVCTSILEITTAAVVIIFAQTLNQTEVGQKYLTRVGFEPHLSPSQVVLYMAISCGAVYLIKNFIAAAEIFYQNFSIQKMNYNFKSRILYRYAQSDYGFYLTRNSSQGIQLVGSEADYIFSAGMISLATVFSETVVFLFLIMMVVYINPSLAIFIFIIGAILGTLTSKFILPQFYHWGQKLQEAGLFCTKHLQQFFHSFKEIVLTGKQREFIAAYEIHSLKKSKIQAIYSATNALPRLLVETLFIGLLVITVSYLCLKHESPMQLLGTLSGYLYVGFRLMPGLNRILSQLNLFKSAAFFIERVYTEYHISILKRHYIDIPQFHFKESISFKDVSFKYLNTERESLKEVNFEIHKGEKIGIIGETGSGKSTLIDTLLGLLTPHTGSIMIDHQFPVNSSQWHSVVGYVPQSIYLIDDTIEANISFELNPTEIDYERLNRAIDDAQLRRYIDGLPNGLKTIVGERGIRLSGGERQRIAIARALYRNPEVLIFDEATSALDNKTESKLIDTINLLSNDHTVIMVAHRLSTLKNCDRLFEVNKGTLTVLTSHKQNLLKS</sequence>
<dbReference type="GO" id="GO:0140359">
    <property type="term" value="F:ABC-type transporter activity"/>
    <property type="evidence" value="ECO:0007669"/>
    <property type="project" value="InterPro"/>
</dbReference>
<evidence type="ECO:0000256" key="7">
    <source>
        <dbReference type="SAM" id="Phobius"/>
    </source>
</evidence>
<evidence type="ECO:0000256" key="5">
    <source>
        <dbReference type="ARBA" id="ARBA00022989"/>
    </source>
</evidence>
<dbReference type="AlphaFoldDB" id="A0A1W6N5L0"/>
<evidence type="ECO:0000256" key="3">
    <source>
        <dbReference type="ARBA" id="ARBA00022741"/>
    </source>
</evidence>
<dbReference type="PROSITE" id="PS00211">
    <property type="entry name" value="ABC_TRANSPORTER_1"/>
    <property type="match status" value="1"/>
</dbReference>
<keyword evidence="2 7" id="KW-0812">Transmembrane</keyword>
<evidence type="ECO:0000256" key="4">
    <source>
        <dbReference type="ARBA" id="ARBA00022840"/>
    </source>
</evidence>
<dbReference type="GO" id="GO:0005524">
    <property type="term" value="F:ATP binding"/>
    <property type="evidence" value="ECO:0007669"/>
    <property type="project" value="UniProtKB-KW"/>
</dbReference>
<evidence type="ECO:0000313" key="10">
    <source>
        <dbReference type="EMBL" id="ARN85066.1"/>
    </source>
</evidence>
<proteinExistence type="predicted"/>
<feature type="domain" description="ABC transporter" evidence="8">
    <location>
        <begin position="358"/>
        <end position="582"/>
    </location>
</feature>
<dbReference type="Proteomes" id="UP000237351">
    <property type="component" value="Chromosome"/>
</dbReference>
<dbReference type="PROSITE" id="PS50893">
    <property type="entry name" value="ABC_TRANSPORTER_2"/>
    <property type="match status" value="1"/>
</dbReference>
<dbReference type="InterPro" id="IPR003593">
    <property type="entry name" value="AAA+_ATPase"/>
</dbReference>
<dbReference type="InterPro" id="IPR036640">
    <property type="entry name" value="ABC1_TM_sf"/>
</dbReference>
<dbReference type="SUPFAM" id="SSF90123">
    <property type="entry name" value="ABC transporter transmembrane region"/>
    <property type="match status" value="1"/>
</dbReference>
<reference evidence="10 11" key="1">
    <citation type="submission" date="2014-06" db="EMBL/GenBank/DDBJ databases">
        <title>The genome of the endonuclear symbiont Nucleicultrix amoebiphila.</title>
        <authorList>
            <person name="Schulz F."/>
            <person name="Horn M."/>
        </authorList>
    </citation>
    <scope>NUCLEOTIDE SEQUENCE [LARGE SCALE GENOMIC DNA]</scope>
    <source>
        <strain evidence="10 11">FS5</strain>
    </source>
</reference>
<evidence type="ECO:0000259" key="9">
    <source>
        <dbReference type="PROSITE" id="PS50929"/>
    </source>
</evidence>
<dbReference type="Pfam" id="PF00005">
    <property type="entry name" value="ABC_tran"/>
    <property type="match status" value="1"/>
</dbReference>
<dbReference type="GO" id="GO:0034040">
    <property type="term" value="F:ATPase-coupled lipid transmembrane transporter activity"/>
    <property type="evidence" value="ECO:0007669"/>
    <property type="project" value="TreeGrafter"/>
</dbReference>
<dbReference type="PANTHER" id="PTHR24221:SF654">
    <property type="entry name" value="ATP-BINDING CASSETTE SUB-FAMILY B MEMBER 6"/>
    <property type="match status" value="1"/>
</dbReference>
<evidence type="ECO:0000259" key="8">
    <source>
        <dbReference type="PROSITE" id="PS50893"/>
    </source>
</evidence>
<dbReference type="EMBL" id="CP008743">
    <property type="protein sequence ID" value="ARN85066.1"/>
    <property type="molecule type" value="Genomic_DNA"/>
</dbReference>
<dbReference type="PROSITE" id="PS50929">
    <property type="entry name" value="ABC_TM1F"/>
    <property type="match status" value="1"/>
</dbReference>
<dbReference type="GO" id="GO:0016887">
    <property type="term" value="F:ATP hydrolysis activity"/>
    <property type="evidence" value="ECO:0007669"/>
    <property type="project" value="InterPro"/>
</dbReference>
<evidence type="ECO:0000256" key="6">
    <source>
        <dbReference type="ARBA" id="ARBA00023136"/>
    </source>
</evidence>
<name>A0A1W6N5L0_9PROT</name>
<keyword evidence="11" id="KW-1185">Reference proteome</keyword>
<evidence type="ECO:0000256" key="1">
    <source>
        <dbReference type="ARBA" id="ARBA00004651"/>
    </source>
</evidence>
<dbReference type="InterPro" id="IPR017871">
    <property type="entry name" value="ABC_transporter-like_CS"/>
</dbReference>
<dbReference type="Gene3D" id="3.40.50.300">
    <property type="entry name" value="P-loop containing nucleotide triphosphate hydrolases"/>
    <property type="match status" value="1"/>
</dbReference>
<comment type="subcellular location">
    <subcellularLocation>
        <location evidence="1">Cell membrane</location>
        <topology evidence="1">Multi-pass membrane protein</topology>
    </subcellularLocation>
</comment>
<feature type="transmembrane region" description="Helical" evidence="7">
    <location>
        <begin position="77"/>
        <end position="102"/>
    </location>
</feature>
<dbReference type="InterPro" id="IPR011527">
    <property type="entry name" value="ABC1_TM_dom"/>
</dbReference>
<feature type="domain" description="ABC transmembrane type-1" evidence="9">
    <location>
        <begin position="26"/>
        <end position="325"/>
    </location>
</feature>
<gene>
    <name evidence="10" type="ORF">GQ61_06930</name>
</gene>
<feature type="transmembrane region" description="Helical" evidence="7">
    <location>
        <begin position="148"/>
        <end position="175"/>
    </location>
</feature>
<keyword evidence="4 10" id="KW-0067">ATP-binding</keyword>
<evidence type="ECO:0000313" key="11">
    <source>
        <dbReference type="Proteomes" id="UP000237351"/>
    </source>
</evidence>
<dbReference type="GO" id="GO:0005886">
    <property type="term" value="C:plasma membrane"/>
    <property type="evidence" value="ECO:0007669"/>
    <property type="project" value="UniProtKB-SubCell"/>
</dbReference>
<dbReference type="KEGG" id="naf:GQ61_06930"/>
<dbReference type="STRING" id="1414854.GQ61_06930"/>
<dbReference type="InterPro" id="IPR003439">
    <property type="entry name" value="ABC_transporter-like_ATP-bd"/>
</dbReference>
<feature type="transmembrane region" description="Helical" evidence="7">
    <location>
        <begin position="268"/>
        <end position="287"/>
    </location>
</feature>
<dbReference type="RefSeq" id="WP_085784586.1">
    <property type="nucleotide sequence ID" value="NZ_CP008743.1"/>
</dbReference>
<accession>A0A1W6N5L0</accession>
<dbReference type="SUPFAM" id="SSF52540">
    <property type="entry name" value="P-loop containing nucleoside triphosphate hydrolases"/>
    <property type="match status" value="1"/>
</dbReference>
<protein>
    <submittedName>
        <fullName evidence="10">ABC transporter ATP-binding protein</fullName>
    </submittedName>
</protein>